<evidence type="ECO:0000256" key="3">
    <source>
        <dbReference type="ARBA" id="ARBA00022475"/>
    </source>
</evidence>
<comment type="function">
    <text evidence="9">Plays an essential role in type IV pili and type II pseudopili formation by proteolytically removing the leader sequence from substrate proteins and subsequently monomethylating the alpha-amino group of the newly exposed N-terminal phenylalanine.</text>
</comment>
<dbReference type="PANTHER" id="PTHR30487:SF0">
    <property type="entry name" value="PREPILIN LEADER PEPTIDASE_N-METHYLTRANSFERASE-RELATED"/>
    <property type="match status" value="1"/>
</dbReference>
<evidence type="ECO:0000256" key="5">
    <source>
        <dbReference type="ARBA" id="ARBA00022692"/>
    </source>
</evidence>
<comment type="subcellular location">
    <subcellularLocation>
        <location evidence="1">Cell inner membrane</location>
        <topology evidence="1">Multi-pass membrane protein</topology>
    </subcellularLocation>
    <subcellularLocation>
        <location evidence="9">Cell membrane</location>
        <topology evidence="9">Multi-pass membrane protein</topology>
    </subcellularLocation>
</comment>
<comment type="caution">
    <text evidence="13">The sequence shown here is derived from an EMBL/GenBank/DDBJ whole genome shotgun (WGS) entry which is preliminary data.</text>
</comment>
<evidence type="ECO:0000256" key="6">
    <source>
        <dbReference type="ARBA" id="ARBA00022989"/>
    </source>
</evidence>
<organism evidence="13 14">
    <name type="scientific">Serratia grimesii</name>
    <dbReference type="NCBI Taxonomy" id="82995"/>
    <lineage>
        <taxon>Bacteria</taxon>
        <taxon>Pseudomonadati</taxon>
        <taxon>Pseudomonadota</taxon>
        <taxon>Gammaproteobacteria</taxon>
        <taxon>Enterobacterales</taxon>
        <taxon>Yersiniaceae</taxon>
        <taxon>Serratia</taxon>
    </lineage>
</organism>
<dbReference type="RefSeq" id="WP_278430929.1">
    <property type="nucleotide sequence ID" value="NZ_DPSM01000015.1"/>
</dbReference>
<feature type="domain" description="Prepilin type IV endopeptidase peptidase" evidence="11">
    <location>
        <begin position="116"/>
        <end position="224"/>
    </location>
</feature>
<dbReference type="GO" id="GO:0004190">
    <property type="term" value="F:aspartic-type endopeptidase activity"/>
    <property type="evidence" value="ECO:0007669"/>
    <property type="project" value="UniProtKB-EC"/>
</dbReference>
<dbReference type="EC" id="2.1.1.-" evidence="9"/>
<evidence type="ECO:0000256" key="9">
    <source>
        <dbReference type="RuleBase" id="RU003794"/>
    </source>
</evidence>
<evidence type="ECO:0000259" key="11">
    <source>
        <dbReference type="Pfam" id="PF01478"/>
    </source>
</evidence>
<dbReference type="InterPro" id="IPR014032">
    <property type="entry name" value="Peptidase_A24A_bac"/>
</dbReference>
<dbReference type="InterPro" id="IPR000045">
    <property type="entry name" value="Prepilin_IV_endopep_pep"/>
</dbReference>
<evidence type="ECO:0000256" key="7">
    <source>
        <dbReference type="ARBA" id="ARBA00023136"/>
    </source>
</evidence>
<keyword evidence="9" id="KW-0378">Hydrolase</keyword>
<feature type="transmembrane region" description="Helical" evidence="10">
    <location>
        <begin position="88"/>
        <end position="106"/>
    </location>
</feature>
<keyword evidence="9" id="KW-0489">Methyltransferase</keyword>
<keyword evidence="4" id="KW-0997">Cell inner membrane</keyword>
<feature type="transmembrane region" description="Helical" evidence="10">
    <location>
        <begin position="12"/>
        <end position="31"/>
    </location>
</feature>
<keyword evidence="9" id="KW-0645">Protease</keyword>
<comment type="catalytic activity">
    <reaction evidence="9">
        <text>Typically cleaves a -Gly-|-Phe- bond to release an N-terminal, basic peptide of 5-8 residues from type IV prepilin, and then N-methylates the new N-terminal amino group, the methyl donor being S-adenosyl-L-methionine.</text>
        <dbReference type="EC" id="3.4.23.43"/>
    </reaction>
</comment>
<dbReference type="Pfam" id="PF06750">
    <property type="entry name" value="A24_N_bact"/>
    <property type="match status" value="1"/>
</dbReference>
<keyword evidence="5 9" id="KW-0812">Transmembrane</keyword>
<dbReference type="GO" id="GO:0005886">
    <property type="term" value="C:plasma membrane"/>
    <property type="evidence" value="ECO:0007669"/>
    <property type="project" value="UniProtKB-SubCell"/>
</dbReference>
<evidence type="ECO:0000313" key="14">
    <source>
        <dbReference type="Proteomes" id="UP000262210"/>
    </source>
</evidence>
<dbReference type="InterPro" id="IPR010627">
    <property type="entry name" value="Prepilin_pept_A24_N"/>
</dbReference>
<dbReference type="PANTHER" id="PTHR30487">
    <property type="entry name" value="TYPE 4 PREPILIN-LIKE PROTEINS LEADER PEPTIDE-PROCESSING ENZYME"/>
    <property type="match status" value="1"/>
</dbReference>
<dbReference type="Pfam" id="PF01478">
    <property type="entry name" value="Peptidase_A24"/>
    <property type="match status" value="1"/>
</dbReference>
<keyword evidence="9" id="KW-0808">Transferase</keyword>
<evidence type="ECO:0000256" key="10">
    <source>
        <dbReference type="SAM" id="Phobius"/>
    </source>
</evidence>
<evidence type="ECO:0000256" key="4">
    <source>
        <dbReference type="ARBA" id="ARBA00022519"/>
    </source>
</evidence>
<dbReference type="AlphaFoldDB" id="A0A9C7V728"/>
<feature type="transmembrane region" description="Helical" evidence="10">
    <location>
        <begin position="196"/>
        <end position="226"/>
    </location>
</feature>
<evidence type="ECO:0000259" key="12">
    <source>
        <dbReference type="Pfam" id="PF06750"/>
    </source>
</evidence>
<accession>A0A9C7V728</accession>
<dbReference type="GO" id="GO:0008168">
    <property type="term" value="F:methyltransferase activity"/>
    <property type="evidence" value="ECO:0007669"/>
    <property type="project" value="UniProtKB-KW"/>
</dbReference>
<protein>
    <recommendedName>
        <fullName evidence="9">Prepilin leader peptidase/N-methyltransferase</fullName>
        <ecNumber evidence="9">2.1.1.-</ecNumber>
        <ecNumber evidence="9">3.4.23.43</ecNumber>
    </recommendedName>
</protein>
<keyword evidence="6 10" id="KW-1133">Transmembrane helix</keyword>
<proteinExistence type="inferred from homology"/>
<comment type="similarity">
    <text evidence="2 8">Belongs to the peptidase A24 family.</text>
</comment>
<feature type="domain" description="Prepilin peptidase A24 N-terminal" evidence="12">
    <location>
        <begin position="15"/>
        <end position="104"/>
    </location>
</feature>
<keyword evidence="9" id="KW-0511">Multifunctional enzyme</keyword>
<sequence>MIDELTWPHWLWLALLALCVGSLLNVVVYRLPLMLQCGATQHFTLWLPRSHCPKCRTPISWHDNIPLAGWLRLHGRCRQCRAAISRRYPLTELSALLLACIAAWLIPPGPALFGALLLGWILLALALIDYDHQLLPDNLTLPLLWLGLLFQLYGGTVALADAVIGAMAGYLCLWLLFWVFRLATGREALGYGDFKLLAALGAWLGWMALPGLLLLAASAGIALTLLARLTHRRPLDAPLPFGPLLALAGWVQFLQQAAEV</sequence>
<keyword evidence="7 10" id="KW-0472">Membrane</keyword>
<evidence type="ECO:0000256" key="2">
    <source>
        <dbReference type="ARBA" id="ARBA00005801"/>
    </source>
</evidence>
<reference evidence="13 14" key="1">
    <citation type="journal article" date="2018" name="Nat. Biotechnol.">
        <title>A standardized bacterial taxonomy based on genome phylogeny substantially revises the tree of life.</title>
        <authorList>
            <person name="Parks D.H."/>
            <person name="Chuvochina M."/>
            <person name="Waite D.W."/>
            <person name="Rinke C."/>
            <person name="Skarshewski A."/>
            <person name="Chaumeil P.A."/>
            <person name="Hugenholtz P."/>
        </authorList>
    </citation>
    <scope>NUCLEOTIDE SEQUENCE [LARGE SCALE GENOMIC DNA]</scope>
    <source>
        <strain evidence="13">UBA11264</strain>
    </source>
</reference>
<evidence type="ECO:0000256" key="1">
    <source>
        <dbReference type="ARBA" id="ARBA00004429"/>
    </source>
</evidence>
<dbReference type="GO" id="GO:0006465">
    <property type="term" value="P:signal peptide processing"/>
    <property type="evidence" value="ECO:0007669"/>
    <property type="project" value="TreeGrafter"/>
</dbReference>
<evidence type="ECO:0000256" key="8">
    <source>
        <dbReference type="RuleBase" id="RU003793"/>
    </source>
</evidence>
<dbReference type="GO" id="GO:0032259">
    <property type="term" value="P:methylation"/>
    <property type="evidence" value="ECO:0007669"/>
    <property type="project" value="UniProtKB-KW"/>
</dbReference>
<dbReference type="Gene3D" id="1.20.120.1220">
    <property type="match status" value="1"/>
</dbReference>
<dbReference type="Proteomes" id="UP000262210">
    <property type="component" value="Unassembled WGS sequence"/>
</dbReference>
<dbReference type="EMBL" id="DPSM01000015">
    <property type="protein sequence ID" value="HCK00060.1"/>
    <property type="molecule type" value="Genomic_DNA"/>
</dbReference>
<gene>
    <name evidence="13" type="ORF">DHV72_08540</name>
</gene>
<name>A0A9C7V728_9GAMM</name>
<dbReference type="PRINTS" id="PR00864">
    <property type="entry name" value="PREPILNPTASE"/>
</dbReference>
<dbReference type="InterPro" id="IPR050882">
    <property type="entry name" value="Prepilin_peptidase/N-MTase"/>
</dbReference>
<keyword evidence="3" id="KW-1003">Cell membrane</keyword>
<dbReference type="EC" id="3.4.23.43" evidence="9"/>
<evidence type="ECO:0000313" key="13">
    <source>
        <dbReference type="EMBL" id="HCK00060.1"/>
    </source>
</evidence>
<feature type="transmembrane region" description="Helical" evidence="10">
    <location>
        <begin position="143"/>
        <end position="176"/>
    </location>
</feature>